<keyword evidence="2" id="KW-0749">Sporulation</keyword>
<evidence type="ECO:0000313" key="10">
    <source>
        <dbReference type="Proteomes" id="UP000004756"/>
    </source>
</evidence>
<dbReference type="PROSITE" id="PS00715">
    <property type="entry name" value="SIGMA70_1"/>
    <property type="match status" value="1"/>
</dbReference>
<organism evidence="9 10">
    <name type="scientific">[Clostridium] asparagiforme DSM 15981</name>
    <dbReference type="NCBI Taxonomy" id="518636"/>
    <lineage>
        <taxon>Bacteria</taxon>
        <taxon>Bacillati</taxon>
        <taxon>Bacillota</taxon>
        <taxon>Clostridia</taxon>
        <taxon>Lachnospirales</taxon>
        <taxon>Lachnospiraceae</taxon>
        <taxon>Enterocloster</taxon>
    </lineage>
</organism>
<evidence type="ECO:0000259" key="8">
    <source>
        <dbReference type="PROSITE" id="PS50943"/>
    </source>
</evidence>
<evidence type="ECO:0000256" key="2">
    <source>
        <dbReference type="ARBA" id="ARBA00022969"/>
    </source>
</evidence>
<dbReference type="SUPFAM" id="SSF88946">
    <property type="entry name" value="Sigma2 domain of RNA polymerase sigma factors"/>
    <property type="match status" value="1"/>
</dbReference>
<comment type="caution">
    <text evidence="9">The sequence shown here is derived from an EMBL/GenBank/DDBJ whole genome shotgun (WGS) entry which is preliminary data.</text>
</comment>
<evidence type="ECO:0000256" key="7">
    <source>
        <dbReference type="RuleBase" id="RU362124"/>
    </source>
</evidence>
<dbReference type="InterPro" id="IPR014209">
    <property type="entry name" value="RNA_pol_sigma-K"/>
</dbReference>
<reference evidence="9 10" key="1">
    <citation type="submission" date="2009-02" db="EMBL/GenBank/DDBJ databases">
        <title>Draft genome sequence of Clostridium asparagiforme (DSM 15981).</title>
        <authorList>
            <person name="Sudarsanam P."/>
            <person name="Ley R."/>
            <person name="Guruge J."/>
            <person name="Turnbaugh P.J."/>
            <person name="Mahowald M."/>
            <person name="Liep D."/>
            <person name="Gordon J."/>
        </authorList>
    </citation>
    <scope>NUCLEOTIDE SEQUENCE [LARGE SCALE GENOMIC DNA]</scope>
    <source>
        <strain evidence="9 10">DSM 15981</strain>
    </source>
</reference>
<dbReference type="InterPro" id="IPR036388">
    <property type="entry name" value="WH-like_DNA-bd_sf"/>
</dbReference>
<dbReference type="PROSITE" id="PS50943">
    <property type="entry name" value="HTH_CROC1"/>
    <property type="match status" value="1"/>
</dbReference>
<dbReference type="Pfam" id="PF04545">
    <property type="entry name" value="Sigma70_r4"/>
    <property type="match status" value="1"/>
</dbReference>
<dbReference type="SUPFAM" id="SSF88659">
    <property type="entry name" value="Sigma3 and sigma4 domains of RNA polymerase sigma factors"/>
    <property type="match status" value="1"/>
</dbReference>
<dbReference type="PIRSF" id="PIRSF000770">
    <property type="entry name" value="RNA_pol_sigma-SigE/K"/>
    <property type="match status" value="1"/>
</dbReference>
<comment type="similarity">
    <text evidence="1 7">Belongs to the sigma-70 factor family.</text>
</comment>
<accession>C0D9E8</accession>
<keyword evidence="10" id="KW-1185">Reference proteome</keyword>
<dbReference type="PROSITE" id="PS00716">
    <property type="entry name" value="SIGMA70_2"/>
    <property type="match status" value="1"/>
</dbReference>
<keyword evidence="3 7" id="KW-0805">Transcription regulation</keyword>
<dbReference type="AlphaFoldDB" id="C0D9E8"/>
<evidence type="ECO:0000256" key="1">
    <source>
        <dbReference type="ARBA" id="ARBA00007788"/>
    </source>
</evidence>
<dbReference type="Proteomes" id="UP000004756">
    <property type="component" value="Unassembled WGS sequence"/>
</dbReference>
<dbReference type="GO" id="GO:0003677">
    <property type="term" value="F:DNA binding"/>
    <property type="evidence" value="ECO:0007669"/>
    <property type="project" value="UniProtKB-KW"/>
</dbReference>
<dbReference type="InterPro" id="IPR013325">
    <property type="entry name" value="RNA_pol_sigma_r2"/>
</dbReference>
<dbReference type="PRINTS" id="PR00046">
    <property type="entry name" value="SIGMA70FCT"/>
</dbReference>
<protein>
    <recommendedName>
        <fullName evidence="7">RNA polymerase sigma factor</fullName>
    </recommendedName>
</protein>
<dbReference type="Pfam" id="PF04542">
    <property type="entry name" value="Sigma70_r2"/>
    <property type="match status" value="1"/>
</dbReference>
<keyword evidence="4 7" id="KW-0731">Sigma factor</keyword>
<dbReference type="InterPro" id="IPR007630">
    <property type="entry name" value="RNA_pol_sigma70_r4"/>
</dbReference>
<keyword evidence="5 7" id="KW-0238">DNA-binding</keyword>
<gene>
    <name evidence="9" type="primary">sigK</name>
    <name evidence="9" type="ORF">CLOSTASPAR_05898</name>
</gene>
<feature type="domain" description="HTH cro/C1-type" evidence="8">
    <location>
        <begin position="181"/>
        <end position="201"/>
    </location>
</feature>
<sequence length="216" mass="24837">MLRRLSLKTFPKPLSAREEKEYLERCNEGDQLARDVLIERNMRLVAHVVKKYQSPDYDIEDLLSVGTIGLIKAVNTFKVDKGSRLATYAAKCVENEILMLFRASKKLSKEVSLFEPIGVDKDGEAVSLVDIIEMENKETIDTMILKQDVKELYEAFDSCLSDTEKTVIRMRYGLFRGKEHTQREIAAQLGISRSYVSRIEKKALEKLKGEFQKHEN</sequence>
<keyword evidence="6 7" id="KW-0804">Transcription</keyword>
<name>C0D9E8_9FIRM</name>
<dbReference type="PANTHER" id="PTHR30376:SF3">
    <property type="entry name" value="RNA POLYMERASE SIGMA FACTOR RPOH"/>
    <property type="match status" value="1"/>
</dbReference>
<dbReference type="InterPro" id="IPR001387">
    <property type="entry name" value="Cro/C1-type_HTH"/>
</dbReference>
<dbReference type="InterPro" id="IPR000943">
    <property type="entry name" value="RNA_pol_sigma70"/>
</dbReference>
<evidence type="ECO:0000313" key="9">
    <source>
        <dbReference type="EMBL" id="EEG52041.1"/>
    </source>
</evidence>
<dbReference type="GO" id="GO:0030435">
    <property type="term" value="P:sporulation resulting in formation of a cellular spore"/>
    <property type="evidence" value="ECO:0007669"/>
    <property type="project" value="UniProtKB-KW"/>
</dbReference>
<dbReference type="InterPro" id="IPR013324">
    <property type="entry name" value="RNA_pol_sigma_r3/r4-like"/>
</dbReference>
<proteinExistence type="inferred from homology"/>
<dbReference type="EMBL" id="ACCJ01000490">
    <property type="protein sequence ID" value="EEG52041.1"/>
    <property type="molecule type" value="Genomic_DNA"/>
</dbReference>
<dbReference type="InterPro" id="IPR050813">
    <property type="entry name" value="Sigma-70_Factor"/>
</dbReference>
<dbReference type="Gene3D" id="1.10.10.10">
    <property type="entry name" value="Winged helix-like DNA-binding domain superfamily/Winged helix DNA-binding domain"/>
    <property type="match status" value="1"/>
</dbReference>
<dbReference type="NCBIfam" id="NF004471">
    <property type="entry name" value="PRK05803.1"/>
    <property type="match status" value="1"/>
</dbReference>
<dbReference type="CDD" id="cd06171">
    <property type="entry name" value="Sigma70_r4"/>
    <property type="match status" value="1"/>
</dbReference>
<dbReference type="PANTHER" id="PTHR30376">
    <property type="entry name" value="SIGMA FACTOR RPOH HEAT SHOCK RELATED"/>
    <property type="match status" value="1"/>
</dbReference>
<evidence type="ECO:0000256" key="6">
    <source>
        <dbReference type="ARBA" id="ARBA00023163"/>
    </source>
</evidence>
<dbReference type="InterPro" id="IPR007627">
    <property type="entry name" value="RNA_pol_sigma70_r2"/>
</dbReference>
<dbReference type="Gene3D" id="1.20.120.1810">
    <property type="match status" value="1"/>
</dbReference>
<evidence type="ECO:0000256" key="3">
    <source>
        <dbReference type="ARBA" id="ARBA00023015"/>
    </source>
</evidence>
<dbReference type="GO" id="GO:0016987">
    <property type="term" value="F:sigma factor activity"/>
    <property type="evidence" value="ECO:0007669"/>
    <property type="project" value="UniProtKB-KW"/>
</dbReference>
<dbReference type="GO" id="GO:0006352">
    <property type="term" value="P:DNA-templated transcription initiation"/>
    <property type="evidence" value="ECO:0007669"/>
    <property type="project" value="InterPro"/>
</dbReference>
<comment type="function">
    <text evidence="7">Sigma factors are initiation factors that promote the attachment of RNA polymerase to specific initiation sites and are then released.</text>
</comment>
<dbReference type="HOGENOM" id="CLU_014793_8_7_9"/>
<dbReference type="NCBIfam" id="TIGR02937">
    <property type="entry name" value="sigma70-ECF"/>
    <property type="match status" value="1"/>
</dbReference>
<dbReference type="NCBIfam" id="TIGR02846">
    <property type="entry name" value="spore_sigmaK"/>
    <property type="match status" value="1"/>
</dbReference>
<evidence type="ECO:0000256" key="5">
    <source>
        <dbReference type="ARBA" id="ARBA00023125"/>
    </source>
</evidence>
<dbReference type="InterPro" id="IPR014284">
    <property type="entry name" value="RNA_pol_sigma-70_dom"/>
</dbReference>
<evidence type="ECO:0000256" key="4">
    <source>
        <dbReference type="ARBA" id="ARBA00023082"/>
    </source>
</evidence>